<keyword evidence="4 8" id="KW-0276">Fatty acid metabolism</keyword>
<dbReference type="RefSeq" id="WP_144234646.1">
    <property type="nucleotide sequence ID" value="NZ_CP039543.1"/>
</dbReference>
<comment type="similarity">
    <text evidence="8">Belongs to the P-Pant transferase superfamily. AcpS family.</text>
</comment>
<evidence type="ECO:0000313" key="11">
    <source>
        <dbReference type="EMBL" id="TVM35091.1"/>
    </source>
</evidence>
<comment type="subcellular location">
    <subcellularLocation>
        <location evidence="8">Cytoplasm</location>
    </subcellularLocation>
</comment>
<comment type="catalytic activity">
    <reaction evidence="8">
        <text>apo-[ACP] + CoA = holo-[ACP] + adenosine 3',5'-bisphosphate + H(+)</text>
        <dbReference type="Rhea" id="RHEA:12068"/>
        <dbReference type="Rhea" id="RHEA-COMP:9685"/>
        <dbReference type="Rhea" id="RHEA-COMP:9690"/>
        <dbReference type="ChEBI" id="CHEBI:15378"/>
        <dbReference type="ChEBI" id="CHEBI:29999"/>
        <dbReference type="ChEBI" id="CHEBI:57287"/>
        <dbReference type="ChEBI" id="CHEBI:58343"/>
        <dbReference type="ChEBI" id="CHEBI:64479"/>
        <dbReference type="EC" id="2.7.8.7"/>
    </reaction>
</comment>
<protein>
    <recommendedName>
        <fullName evidence="8">Holo-[acyl-carrier-protein] synthase</fullName>
        <shortName evidence="8">Holo-ACP synthase</shortName>
        <ecNumber evidence="8">2.7.8.7</ecNumber>
    </recommendedName>
    <alternativeName>
        <fullName evidence="8">4'-phosphopantetheinyl transferase AcpS</fullName>
    </alternativeName>
</protein>
<keyword evidence="6 8" id="KW-0443">Lipid metabolism</keyword>
<dbReference type="GO" id="GO:0000287">
    <property type="term" value="F:magnesium ion binding"/>
    <property type="evidence" value="ECO:0007669"/>
    <property type="project" value="UniProtKB-UniRule"/>
</dbReference>
<evidence type="ECO:0000256" key="3">
    <source>
        <dbReference type="ARBA" id="ARBA00022723"/>
    </source>
</evidence>
<keyword evidence="1 8" id="KW-0444">Lipid biosynthesis</keyword>
<dbReference type="GO" id="GO:0006633">
    <property type="term" value="P:fatty acid biosynthetic process"/>
    <property type="evidence" value="ECO:0007669"/>
    <property type="project" value="UniProtKB-UniRule"/>
</dbReference>
<dbReference type="GO" id="GO:0005737">
    <property type="term" value="C:cytoplasm"/>
    <property type="evidence" value="ECO:0007669"/>
    <property type="project" value="UniProtKB-SubCell"/>
</dbReference>
<organism evidence="11 12">
    <name type="scientific">Oceanidesulfovibrio marinus</name>
    <dbReference type="NCBI Taxonomy" id="370038"/>
    <lineage>
        <taxon>Bacteria</taxon>
        <taxon>Pseudomonadati</taxon>
        <taxon>Thermodesulfobacteriota</taxon>
        <taxon>Desulfovibrionia</taxon>
        <taxon>Desulfovibrionales</taxon>
        <taxon>Desulfovibrionaceae</taxon>
        <taxon>Oceanidesulfovibrio</taxon>
    </lineage>
</organism>
<dbReference type="InterPro" id="IPR004568">
    <property type="entry name" value="Ppantetheine-prot_Trfase_dom"/>
</dbReference>
<comment type="function">
    <text evidence="8">Transfers the 4'-phosphopantetheine moiety from coenzyme A to a Ser of acyl-carrier-protein.</text>
</comment>
<evidence type="ECO:0000313" key="10">
    <source>
        <dbReference type="EMBL" id="QJT08196.1"/>
    </source>
</evidence>
<feature type="binding site" evidence="8">
    <location>
        <position position="58"/>
    </location>
    <ligand>
        <name>Mg(2+)</name>
        <dbReference type="ChEBI" id="CHEBI:18420"/>
    </ligand>
</feature>
<dbReference type="InterPro" id="IPR002582">
    <property type="entry name" value="ACPS"/>
</dbReference>
<dbReference type="EC" id="2.7.8.7" evidence="8"/>
<proteinExistence type="inferred from homology"/>
<evidence type="ECO:0000256" key="8">
    <source>
        <dbReference type="HAMAP-Rule" id="MF_00101"/>
    </source>
</evidence>
<dbReference type="Proteomes" id="UP000503251">
    <property type="component" value="Chromosome"/>
</dbReference>
<evidence type="ECO:0000256" key="6">
    <source>
        <dbReference type="ARBA" id="ARBA00023098"/>
    </source>
</evidence>
<dbReference type="NCBIfam" id="NF011251">
    <property type="entry name" value="PRK14657.1"/>
    <property type="match status" value="1"/>
</dbReference>
<keyword evidence="7 8" id="KW-0275">Fatty acid biosynthesis</keyword>
<dbReference type="SUPFAM" id="SSF56214">
    <property type="entry name" value="4'-phosphopantetheinyl transferase"/>
    <property type="match status" value="1"/>
</dbReference>
<evidence type="ECO:0000256" key="7">
    <source>
        <dbReference type="ARBA" id="ARBA00023160"/>
    </source>
</evidence>
<dbReference type="GO" id="GO:0008897">
    <property type="term" value="F:holo-[acyl-carrier-protein] synthase activity"/>
    <property type="evidence" value="ECO:0007669"/>
    <property type="project" value="UniProtKB-UniRule"/>
</dbReference>
<keyword evidence="13" id="KW-1185">Reference proteome</keyword>
<dbReference type="OrthoDB" id="517356at2"/>
<keyword evidence="8" id="KW-0963">Cytoplasm</keyword>
<keyword evidence="2 8" id="KW-0808">Transferase</keyword>
<dbReference type="EMBL" id="CP039543">
    <property type="protein sequence ID" value="QJT08196.1"/>
    <property type="molecule type" value="Genomic_DNA"/>
</dbReference>
<reference evidence="11 12" key="1">
    <citation type="submission" date="2018-06" db="EMBL/GenBank/DDBJ databases">
        <title>Complete genome of Desulfovibrio marinus P48SEP.</title>
        <authorList>
            <person name="Crispim J.S."/>
            <person name="Vidigal P.M.P."/>
            <person name="Silva L.C.F."/>
            <person name="Araujo L.C."/>
            <person name="Laguardia C.N."/>
            <person name="Dias R.S."/>
            <person name="Sousa M.P."/>
            <person name="Paula S.O."/>
            <person name="Silva C."/>
        </authorList>
    </citation>
    <scope>NUCLEOTIDE SEQUENCE [LARGE SCALE GENOMIC DNA]</scope>
    <source>
        <strain evidence="11 12">P48SEP</strain>
    </source>
</reference>
<comment type="cofactor">
    <cofactor evidence="8">
        <name>Mg(2+)</name>
        <dbReference type="ChEBI" id="CHEBI:18420"/>
    </cofactor>
</comment>
<evidence type="ECO:0000259" key="9">
    <source>
        <dbReference type="Pfam" id="PF01648"/>
    </source>
</evidence>
<evidence type="ECO:0000256" key="5">
    <source>
        <dbReference type="ARBA" id="ARBA00022842"/>
    </source>
</evidence>
<dbReference type="InterPro" id="IPR008278">
    <property type="entry name" value="4-PPantetheinyl_Trfase_dom"/>
</dbReference>
<dbReference type="HAMAP" id="MF_00101">
    <property type="entry name" value="AcpS"/>
    <property type="match status" value="1"/>
</dbReference>
<dbReference type="NCBIfam" id="TIGR00516">
    <property type="entry name" value="acpS"/>
    <property type="match status" value="1"/>
</dbReference>
<evidence type="ECO:0000256" key="1">
    <source>
        <dbReference type="ARBA" id="ARBA00022516"/>
    </source>
</evidence>
<accession>A0A6P1ZJC0</accession>
<evidence type="ECO:0000313" key="12">
    <source>
        <dbReference type="Proteomes" id="UP000434052"/>
    </source>
</evidence>
<gene>
    <name evidence="8" type="primary">acpS</name>
    <name evidence="11" type="ORF">DQK91_06740</name>
    <name evidence="10" type="ORF">E8L03_04320</name>
</gene>
<dbReference type="NCBIfam" id="TIGR00556">
    <property type="entry name" value="pantethn_trn"/>
    <property type="match status" value="1"/>
</dbReference>
<evidence type="ECO:0000256" key="2">
    <source>
        <dbReference type="ARBA" id="ARBA00022679"/>
    </source>
</evidence>
<dbReference type="AlphaFoldDB" id="A0A6P1ZJC0"/>
<evidence type="ECO:0000313" key="13">
    <source>
        <dbReference type="Proteomes" id="UP000503251"/>
    </source>
</evidence>
<keyword evidence="5 8" id="KW-0460">Magnesium</keyword>
<dbReference type="EMBL" id="QMIF01000003">
    <property type="protein sequence ID" value="TVM35091.1"/>
    <property type="molecule type" value="Genomic_DNA"/>
</dbReference>
<sequence>MILGLGIDVVELDRIERAISRHGRRFAEKMLTPYELEHLPEKLNPQILYLSARFAAKEAGSKALGTGFRRGVSLRTIEVQPMPSGKPELAFLGPALDLANAMGVKKAYVSLTHGRDVAAAVVVLEG</sequence>
<keyword evidence="3 8" id="KW-0479">Metal-binding</keyword>
<name>A0A6P1ZJC0_9BACT</name>
<reference evidence="10 13" key="2">
    <citation type="submission" date="2019-04" db="EMBL/GenBank/DDBJ databases">
        <title>Isolation and culture of sulfate reducing bacteria from the cold seep of the South China Sea.</title>
        <authorList>
            <person name="Sun C."/>
            <person name="Liu R."/>
        </authorList>
    </citation>
    <scope>NUCLEOTIDE SEQUENCE [LARGE SCALE GENOMIC DNA]</scope>
    <source>
        <strain evidence="10 13">CS1</strain>
    </source>
</reference>
<dbReference type="Pfam" id="PF01648">
    <property type="entry name" value="ACPS"/>
    <property type="match status" value="1"/>
</dbReference>
<feature type="binding site" evidence="8">
    <location>
        <position position="8"/>
    </location>
    <ligand>
        <name>Mg(2+)</name>
        <dbReference type="ChEBI" id="CHEBI:18420"/>
    </ligand>
</feature>
<dbReference type="Proteomes" id="UP000434052">
    <property type="component" value="Unassembled WGS sequence"/>
</dbReference>
<dbReference type="InterPro" id="IPR037143">
    <property type="entry name" value="4-PPantetheinyl_Trfase_dom_sf"/>
</dbReference>
<dbReference type="Gene3D" id="3.90.470.20">
    <property type="entry name" value="4'-phosphopantetheinyl transferase domain"/>
    <property type="match status" value="1"/>
</dbReference>
<feature type="domain" description="4'-phosphopantetheinyl transferase" evidence="9">
    <location>
        <begin position="4"/>
        <end position="119"/>
    </location>
</feature>
<evidence type="ECO:0000256" key="4">
    <source>
        <dbReference type="ARBA" id="ARBA00022832"/>
    </source>
</evidence>